<accession>A0AAN8IKQ0</accession>
<gene>
    <name evidence="1" type="ORF">GCK32_012691</name>
</gene>
<dbReference type="EMBL" id="WIXE01016177">
    <property type="protein sequence ID" value="KAK5972872.1"/>
    <property type="molecule type" value="Genomic_DNA"/>
</dbReference>
<evidence type="ECO:0000313" key="1">
    <source>
        <dbReference type="EMBL" id="KAK5972872.1"/>
    </source>
</evidence>
<sequence>MGLQIKGGHVDIGTNEDCTMKMALNDPDKTCKALVGDVEYKPQDKANKEVWSRIKKVYGTVTVDALTESSLGILKNITIYGWARRSLKIINNRILKHIDEILTIEIKGSRPQFDNYYFRNNSGFCHPINIMKKINAKVKRTLWHDRKCLIKCKGGKVDLKYLQQFDKFCDEIDGDLIIEGLQGKYKISCITIVHAMIESRISCTWNLFPFRKTCPITYKT</sequence>
<name>A0AAN8IKQ0_TRICO</name>
<dbReference type="Proteomes" id="UP001331761">
    <property type="component" value="Unassembled WGS sequence"/>
</dbReference>
<keyword evidence="2" id="KW-1185">Reference proteome</keyword>
<dbReference type="SUPFAM" id="SSF52058">
    <property type="entry name" value="L domain-like"/>
    <property type="match status" value="1"/>
</dbReference>
<evidence type="ECO:0000313" key="2">
    <source>
        <dbReference type="Proteomes" id="UP001331761"/>
    </source>
</evidence>
<comment type="caution">
    <text evidence="1">The sequence shown here is derived from an EMBL/GenBank/DDBJ whole genome shotgun (WGS) entry which is preliminary data.</text>
</comment>
<organism evidence="1 2">
    <name type="scientific">Trichostrongylus colubriformis</name>
    <name type="common">Black scour worm</name>
    <dbReference type="NCBI Taxonomy" id="6319"/>
    <lineage>
        <taxon>Eukaryota</taxon>
        <taxon>Metazoa</taxon>
        <taxon>Ecdysozoa</taxon>
        <taxon>Nematoda</taxon>
        <taxon>Chromadorea</taxon>
        <taxon>Rhabditida</taxon>
        <taxon>Rhabditina</taxon>
        <taxon>Rhabditomorpha</taxon>
        <taxon>Strongyloidea</taxon>
        <taxon>Trichostrongylidae</taxon>
        <taxon>Trichostrongylus</taxon>
    </lineage>
</organism>
<proteinExistence type="predicted"/>
<dbReference type="AlphaFoldDB" id="A0AAN8IKQ0"/>
<reference evidence="1 2" key="1">
    <citation type="submission" date="2019-10" db="EMBL/GenBank/DDBJ databases">
        <title>Assembly and Annotation for the nematode Trichostrongylus colubriformis.</title>
        <authorList>
            <person name="Martin J."/>
        </authorList>
    </citation>
    <scope>NUCLEOTIDE SEQUENCE [LARGE SCALE GENOMIC DNA]</scope>
    <source>
        <strain evidence="1">G859</strain>
        <tissue evidence="1">Whole worm</tissue>
    </source>
</reference>
<protein>
    <submittedName>
        <fullName evidence="1">Uncharacterized protein</fullName>
    </submittedName>
</protein>